<keyword evidence="2" id="KW-1185">Reference proteome</keyword>
<evidence type="ECO:0000313" key="2">
    <source>
        <dbReference type="Proteomes" id="UP000606921"/>
    </source>
</evidence>
<accession>A0ABM8PL30</accession>
<sequence length="112" mass="12116">MVLLHLGGDECPAAFVGQALRRGTVVCDDIKIVASRGSQSLPLYFTRRGSSLDEVASLFGIANLATIHAGSSSDCPSPVFVTCVGLPMLDLYLAQYVYEKYLKEMPASDRWS</sequence>
<reference evidence="1 2" key="1">
    <citation type="submission" date="2020-11" db="EMBL/GenBank/DDBJ databases">
        <authorList>
            <person name="Lassalle F."/>
        </authorList>
    </citation>
    <scope>NUCLEOTIDE SEQUENCE [LARGE SCALE GENOMIC DNA]</scope>
    <source>
        <strain evidence="1 2">JC140</strain>
    </source>
</reference>
<name>A0ABM8PL30_9HYPH</name>
<dbReference type="EMBL" id="CABFWF030000011">
    <property type="protein sequence ID" value="CAD7035819.1"/>
    <property type="molecule type" value="Genomic_DNA"/>
</dbReference>
<protein>
    <submittedName>
        <fullName evidence="1">Ornithine cyclodeaminase</fullName>
    </submittedName>
</protein>
<dbReference type="Proteomes" id="UP000606921">
    <property type="component" value="Unassembled WGS sequence"/>
</dbReference>
<organism evidence="1 2">
    <name type="scientific">Pseudorhizobium endolithicum</name>
    <dbReference type="NCBI Taxonomy" id="1191678"/>
    <lineage>
        <taxon>Bacteria</taxon>
        <taxon>Pseudomonadati</taxon>
        <taxon>Pseudomonadota</taxon>
        <taxon>Alphaproteobacteria</taxon>
        <taxon>Hyphomicrobiales</taxon>
        <taxon>Rhizobiaceae</taxon>
        <taxon>Rhizobium/Agrobacterium group</taxon>
        <taxon>Pseudorhizobium</taxon>
    </lineage>
</organism>
<evidence type="ECO:0000313" key="1">
    <source>
        <dbReference type="EMBL" id="CAD7035819.1"/>
    </source>
</evidence>
<proteinExistence type="predicted"/>
<gene>
    <name evidence="1" type="ORF">REJC140_03456</name>
</gene>
<comment type="caution">
    <text evidence="1">The sequence shown here is derived from an EMBL/GenBank/DDBJ whole genome shotgun (WGS) entry which is preliminary data.</text>
</comment>